<dbReference type="EMBL" id="BARW01020727">
    <property type="protein sequence ID" value="GAI95012.1"/>
    <property type="molecule type" value="Genomic_DNA"/>
</dbReference>
<gene>
    <name evidence="1" type="ORF">S12H4_34959</name>
</gene>
<proteinExistence type="predicted"/>
<comment type="caution">
    <text evidence="1">The sequence shown here is derived from an EMBL/GenBank/DDBJ whole genome shotgun (WGS) entry which is preliminary data.</text>
</comment>
<reference evidence="1" key="1">
    <citation type="journal article" date="2014" name="Front. Microbiol.">
        <title>High frequency of phylogenetically diverse reductive dehalogenase-homologous genes in deep subseafloor sedimentary metagenomes.</title>
        <authorList>
            <person name="Kawai M."/>
            <person name="Futagami T."/>
            <person name="Toyoda A."/>
            <person name="Takaki Y."/>
            <person name="Nishi S."/>
            <person name="Hori S."/>
            <person name="Arai W."/>
            <person name="Tsubouchi T."/>
            <person name="Morono Y."/>
            <person name="Uchiyama I."/>
            <person name="Ito T."/>
            <person name="Fujiyama A."/>
            <person name="Inagaki F."/>
            <person name="Takami H."/>
        </authorList>
    </citation>
    <scope>NUCLEOTIDE SEQUENCE</scope>
    <source>
        <strain evidence="1">Expedition CK06-06</strain>
    </source>
</reference>
<accession>X1SPP1</accession>
<organism evidence="1">
    <name type="scientific">marine sediment metagenome</name>
    <dbReference type="NCBI Taxonomy" id="412755"/>
    <lineage>
        <taxon>unclassified sequences</taxon>
        <taxon>metagenomes</taxon>
        <taxon>ecological metagenomes</taxon>
    </lineage>
</organism>
<dbReference type="AlphaFoldDB" id="X1SPP1"/>
<name>X1SPP1_9ZZZZ</name>
<protein>
    <submittedName>
        <fullName evidence="1">Uncharacterized protein</fullName>
    </submittedName>
</protein>
<evidence type="ECO:0000313" key="1">
    <source>
        <dbReference type="EMBL" id="GAI95012.1"/>
    </source>
</evidence>
<sequence length="114" mass="12507">MKVFVVKRRPAGLALSIQSVNGGTDFLVLSCGGDGKVAISENHADNTLAIFGDAPDPFHCRFQLRGEELALQHGLAFRNELEPLWWGALNQVDDDRCRLAEVHSDLVFTGDSNK</sequence>